<evidence type="ECO:0000256" key="1">
    <source>
        <dbReference type="ARBA" id="ARBA00023015"/>
    </source>
</evidence>
<dbReference type="InterPro" id="IPR050707">
    <property type="entry name" value="HTH_MetabolicPath_Reg"/>
</dbReference>
<dbReference type="RefSeq" id="WP_027936030.1">
    <property type="nucleotide sequence ID" value="NZ_BAABCM010000022.1"/>
</dbReference>
<dbReference type="InterPro" id="IPR036390">
    <property type="entry name" value="WH_DNA-bd_sf"/>
</dbReference>
<comment type="caution">
    <text evidence="5">The sequence shown here is derived from an EMBL/GenBank/DDBJ whole genome shotgun (WGS) entry which is preliminary data.</text>
</comment>
<dbReference type="SUPFAM" id="SSF55781">
    <property type="entry name" value="GAF domain-like"/>
    <property type="match status" value="1"/>
</dbReference>
<dbReference type="InterPro" id="IPR029016">
    <property type="entry name" value="GAF-like_dom_sf"/>
</dbReference>
<keyword evidence="2" id="KW-0238">DNA-binding</keyword>
<dbReference type="InterPro" id="IPR014757">
    <property type="entry name" value="Tscrpt_reg_IclR_C"/>
</dbReference>
<evidence type="ECO:0000256" key="2">
    <source>
        <dbReference type="ARBA" id="ARBA00023125"/>
    </source>
</evidence>
<organism evidence="5 6">
    <name type="scientific">Amycolatopsis tucumanensis</name>
    <dbReference type="NCBI Taxonomy" id="401106"/>
    <lineage>
        <taxon>Bacteria</taxon>
        <taxon>Bacillati</taxon>
        <taxon>Actinomycetota</taxon>
        <taxon>Actinomycetes</taxon>
        <taxon>Pseudonocardiales</taxon>
        <taxon>Pseudonocardiaceae</taxon>
        <taxon>Amycolatopsis</taxon>
    </lineage>
</organism>
<dbReference type="PANTHER" id="PTHR30136">
    <property type="entry name" value="HELIX-TURN-HELIX TRANSCRIPTIONAL REGULATOR, ICLR FAMILY"/>
    <property type="match status" value="1"/>
</dbReference>
<evidence type="ECO:0000313" key="6">
    <source>
        <dbReference type="Proteomes" id="UP001501624"/>
    </source>
</evidence>
<protein>
    <submittedName>
        <fullName evidence="5">Helix-turn-helix domain-containing protein</fullName>
    </submittedName>
</protein>
<dbReference type="PROSITE" id="PS51077">
    <property type="entry name" value="HTH_ICLR"/>
    <property type="match status" value="1"/>
</dbReference>
<name>A0ABP7JT87_9PSEU</name>
<evidence type="ECO:0000259" key="4">
    <source>
        <dbReference type="PROSITE" id="PS51077"/>
    </source>
</evidence>
<dbReference type="Gene3D" id="3.30.450.40">
    <property type="match status" value="1"/>
</dbReference>
<keyword evidence="3" id="KW-0804">Transcription</keyword>
<evidence type="ECO:0000256" key="3">
    <source>
        <dbReference type="ARBA" id="ARBA00023163"/>
    </source>
</evidence>
<accession>A0ABP7JT87</accession>
<dbReference type="Pfam" id="PF01614">
    <property type="entry name" value="IclR_C"/>
    <property type="match status" value="1"/>
</dbReference>
<keyword evidence="1" id="KW-0805">Transcription regulation</keyword>
<proteinExistence type="predicted"/>
<dbReference type="Proteomes" id="UP001501624">
    <property type="component" value="Unassembled WGS sequence"/>
</dbReference>
<dbReference type="InterPro" id="IPR005471">
    <property type="entry name" value="Tscrpt_reg_IclR_N"/>
</dbReference>
<evidence type="ECO:0000313" key="5">
    <source>
        <dbReference type="EMBL" id="GAA3854021.1"/>
    </source>
</evidence>
<gene>
    <name evidence="5" type="ORF">GCM10022380_84840</name>
</gene>
<reference evidence="6" key="1">
    <citation type="journal article" date="2019" name="Int. J. Syst. Evol. Microbiol.">
        <title>The Global Catalogue of Microorganisms (GCM) 10K type strain sequencing project: providing services to taxonomists for standard genome sequencing and annotation.</title>
        <authorList>
            <consortium name="The Broad Institute Genomics Platform"/>
            <consortium name="The Broad Institute Genome Sequencing Center for Infectious Disease"/>
            <person name="Wu L."/>
            <person name="Ma J."/>
        </authorList>
    </citation>
    <scope>NUCLEOTIDE SEQUENCE [LARGE SCALE GENOMIC DNA]</scope>
    <source>
        <strain evidence="6">JCM 17017</strain>
    </source>
</reference>
<dbReference type="InterPro" id="IPR036388">
    <property type="entry name" value="WH-like_DNA-bd_sf"/>
</dbReference>
<dbReference type="EMBL" id="BAABCM010000022">
    <property type="protein sequence ID" value="GAA3854021.1"/>
    <property type="molecule type" value="Genomic_DNA"/>
</dbReference>
<sequence>MASESSTSSRSDNGRKRHRMVDRVAAILELAARNPDGLTLTELARNLEAPVSSIQGLVNGLVATGYLDERERRYHLGTAPYLLNLIAGRHMVTRVGHHQLEAVHAETGLTTLLSVVVGRDVFYIDSCASEPRYDYLAKNYIRRALIRTSSGWVLLAGLSRRDLWAYLSALPSEDEPKVERFLARLDEIQETGVCAAPGISDVADGVAVAVREGGRTVAAVSVVGPPDEIRDRRDDLVKVLLDHQARWDSPAG</sequence>
<dbReference type="SUPFAM" id="SSF46785">
    <property type="entry name" value="Winged helix' DNA-binding domain"/>
    <property type="match status" value="1"/>
</dbReference>
<keyword evidence="6" id="KW-1185">Reference proteome</keyword>
<feature type="domain" description="HTH iclR-type" evidence="4">
    <location>
        <begin position="18"/>
        <end position="78"/>
    </location>
</feature>
<dbReference type="PANTHER" id="PTHR30136:SF35">
    <property type="entry name" value="HTH-TYPE TRANSCRIPTIONAL REGULATOR RV1719"/>
    <property type="match status" value="1"/>
</dbReference>
<dbReference type="Pfam" id="PF09339">
    <property type="entry name" value="HTH_IclR"/>
    <property type="match status" value="1"/>
</dbReference>
<dbReference type="Gene3D" id="1.10.10.10">
    <property type="entry name" value="Winged helix-like DNA-binding domain superfamily/Winged helix DNA-binding domain"/>
    <property type="match status" value="1"/>
</dbReference>